<dbReference type="InterPro" id="IPR013517">
    <property type="entry name" value="FG-GAP"/>
</dbReference>
<keyword evidence="4" id="KW-1185">Reference proteome</keyword>
<organism evidence="4">
    <name type="scientific">Aureococcus anophagefferens</name>
    <name type="common">Harmful bloom alga</name>
    <dbReference type="NCBI Taxonomy" id="44056"/>
    <lineage>
        <taxon>Eukaryota</taxon>
        <taxon>Sar</taxon>
        <taxon>Stramenopiles</taxon>
        <taxon>Ochrophyta</taxon>
        <taxon>Pelagophyceae</taxon>
        <taxon>Pelagomonadales</taxon>
        <taxon>Pelagomonadaceae</taxon>
        <taxon>Aureococcus</taxon>
    </lineage>
</organism>
<feature type="compositionally biased region" description="Low complexity" evidence="2">
    <location>
        <begin position="366"/>
        <end position="378"/>
    </location>
</feature>
<dbReference type="EMBL" id="GL833277">
    <property type="protein sequence ID" value="EGB02860.1"/>
    <property type="molecule type" value="Genomic_DNA"/>
</dbReference>
<proteinExistence type="predicted"/>
<dbReference type="PANTHER" id="PTHR44103">
    <property type="entry name" value="PROPROTEIN CONVERTASE P"/>
    <property type="match status" value="1"/>
</dbReference>
<gene>
    <name evidence="3" type="ORF">AURANDRAFT_68499</name>
</gene>
<dbReference type="RefSeq" id="XP_009042439.1">
    <property type="nucleotide sequence ID" value="XM_009044191.1"/>
</dbReference>
<accession>F0YPU9</accession>
<evidence type="ECO:0000313" key="4">
    <source>
        <dbReference type="Proteomes" id="UP000002729"/>
    </source>
</evidence>
<dbReference type="GeneID" id="20226843"/>
<protein>
    <submittedName>
        <fullName evidence="3">Uncharacterized protein</fullName>
    </submittedName>
</protein>
<evidence type="ECO:0000256" key="2">
    <source>
        <dbReference type="SAM" id="MobiDB-lite"/>
    </source>
</evidence>
<dbReference type="InterPro" id="IPR028994">
    <property type="entry name" value="Integrin_alpha_N"/>
</dbReference>
<evidence type="ECO:0000313" key="3">
    <source>
        <dbReference type="EMBL" id="EGB02860.1"/>
    </source>
</evidence>
<dbReference type="OrthoDB" id="10022113at2759"/>
<dbReference type="KEGG" id="aaf:AURANDRAFT_68499"/>
<name>F0YPU9_AURAN</name>
<feature type="region of interest" description="Disordered" evidence="2">
    <location>
        <begin position="365"/>
        <end position="392"/>
    </location>
</feature>
<keyword evidence="1" id="KW-0732">Signal</keyword>
<sequence>MTWMSYKYFAGNVNHPILMAFAVYLDDFYNYKKLSESTVARFFKMIFPNLVKTAYALFQAKSIRIHNALRDKFQQYQDSGQESCSAVNQDMYEVLNTDCSDYWTHRLEVSLVGRISRIQHALDLCHSDRSTQLLVIHPKITHDLVRCPLLVTNRQFDARLHSPPSFGANEAPARAALPSSAQYFKKKLKLIVIEFIAYVKECVTQSIFAIDVDGDGDVDVFSTSSGDARGEGTIACYENDGSQSFTEHIIMTLVDYAFVVFAINLDGDGDVDALSENYENDGSQFFAERIIKTLAYGAFSVFAIDVDGDGDVDVPSADAGYDTVAWYENDGSQSFTERAITTLADEAYSVFAMSTTTATWTRCRRPTVTTRSPGTRTTGLGGGDNGHRPSVL</sequence>
<dbReference type="Pfam" id="PF13517">
    <property type="entry name" value="FG-GAP_3"/>
    <property type="match status" value="1"/>
</dbReference>
<dbReference type="InParanoid" id="F0YPU9"/>
<dbReference type="AlphaFoldDB" id="F0YPU9"/>
<dbReference type="PANTHER" id="PTHR44103:SF1">
    <property type="entry name" value="PROPROTEIN CONVERTASE P"/>
    <property type="match status" value="1"/>
</dbReference>
<dbReference type="SUPFAM" id="SSF69318">
    <property type="entry name" value="Integrin alpha N-terminal domain"/>
    <property type="match status" value="1"/>
</dbReference>
<dbReference type="Proteomes" id="UP000002729">
    <property type="component" value="Unassembled WGS sequence"/>
</dbReference>
<reference evidence="3 4" key="1">
    <citation type="journal article" date="2011" name="Proc. Natl. Acad. Sci. U.S.A.">
        <title>Niche of harmful alga Aureococcus anophagefferens revealed through ecogenomics.</title>
        <authorList>
            <person name="Gobler C.J."/>
            <person name="Berry D.L."/>
            <person name="Dyhrman S.T."/>
            <person name="Wilhelm S.W."/>
            <person name="Salamov A."/>
            <person name="Lobanov A.V."/>
            <person name="Zhang Y."/>
            <person name="Collier J.L."/>
            <person name="Wurch L.L."/>
            <person name="Kustka A.B."/>
            <person name="Dill B.D."/>
            <person name="Shah M."/>
            <person name="VerBerkmoes N.C."/>
            <person name="Kuo A."/>
            <person name="Terry A."/>
            <person name="Pangilinan J."/>
            <person name="Lindquist E.A."/>
            <person name="Lucas S."/>
            <person name="Paulsen I.T."/>
            <person name="Hattenrath-Lehmann T.K."/>
            <person name="Talmage S.C."/>
            <person name="Walker E.A."/>
            <person name="Koch F."/>
            <person name="Burson A.M."/>
            <person name="Marcoval M.A."/>
            <person name="Tang Y.Z."/>
            <person name="Lecleir G.R."/>
            <person name="Coyne K.J."/>
            <person name="Berg G.M."/>
            <person name="Bertrand E.M."/>
            <person name="Saito M.A."/>
            <person name="Gladyshev V.N."/>
            <person name="Grigoriev I.V."/>
        </authorList>
    </citation>
    <scope>NUCLEOTIDE SEQUENCE [LARGE SCALE GENOMIC DNA]</scope>
    <source>
        <strain evidence="4">CCMP 1984</strain>
    </source>
</reference>
<evidence type="ECO:0000256" key="1">
    <source>
        <dbReference type="ARBA" id="ARBA00022729"/>
    </source>
</evidence>